<gene>
    <name evidence="1" type="ORF">GRI89_09640</name>
</gene>
<evidence type="ECO:0000313" key="2">
    <source>
        <dbReference type="Proteomes" id="UP000433652"/>
    </source>
</evidence>
<proteinExistence type="predicted"/>
<dbReference type="SUPFAM" id="SSF63829">
    <property type="entry name" value="Calcium-dependent phosphotriesterase"/>
    <property type="match status" value="1"/>
</dbReference>
<reference evidence="1 2" key="1">
    <citation type="submission" date="2019-12" db="EMBL/GenBank/DDBJ databases">
        <title>Genomic-based taxomic classification of the family Erythrobacteraceae.</title>
        <authorList>
            <person name="Xu L."/>
        </authorList>
    </citation>
    <scope>NUCLEOTIDE SEQUENCE [LARGE SCALE GENOMIC DNA]</scope>
    <source>
        <strain evidence="1 2">MCCC 1K01500</strain>
    </source>
</reference>
<dbReference type="AlphaFoldDB" id="A0A6I4SV80"/>
<organism evidence="1 2">
    <name type="scientific">Croceibacterium salegens</name>
    <dbReference type="NCBI Taxonomy" id="1737568"/>
    <lineage>
        <taxon>Bacteria</taxon>
        <taxon>Pseudomonadati</taxon>
        <taxon>Pseudomonadota</taxon>
        <taxon>Alphaproteobacteria</taxon>
        <taxon>Sphingomonadales</taxon>
        <taxon>Erythrobacteraceae</taxon>
        <taxon>Croceibacterium</taxon>
    </lineage>
</organism>
<dbReference type="Gene3D" id="2.120.10.30">
    <property type="entry name" value="TolB, C-terminal domain"/>
    <property type="match status" value="1"/>
</dbReference>
<dbReference type="EMBL" id="WTYM01000039">
    <property type="protein sequence ID" value="MXO59801.1"/>
    <property type="molecule type" value="Genomic_DNA"/>
</dbReference>
<keyword evidence="2" id="KW-1185">Reference proteome</keyword>
<dbReference type="OrthoDB" id="517707at2"/>
<dbReference type="InterPro" id="IPR011042">
    <property type="entry name" value="6-blade_b-propeller_TolB-like"/>
</dbReference>
<evidence type="ECO:0008006" key="3">
    <source>
        <dbReference type="Google" id="ProtNLM"/>
    </source>
</evidence>
<evidence type="ECO:0000313" key="1">
    <source>
        <dbReference type="EMBL" id="MXO59801.1"/>
    </source>
</evidence>
<dbReference type="Proteomes" id="UP000433652">
    <property type="component" value="Unassembled WGS sequence"/>
</dbReference>
<protein>
    <recommendedName>
        <fullName evidence="3">SMP-30/Gluconolactonase/LRE-like region domain-containing protein</fullName>
    </recommendedName>
</protein>
<name>A0A6I4SV80_9SPHN</name>
<comment type="caution">
    <text evidence="1">The sequence shown here is derived from an EMBL/GenBank/DDBJ whole genome shotgun (WGS) entry which is preliminary data.</text>
</comment>
<dbReference type="Pfam" id="PF20067">
    <property type="entry name" value="SSL_N"/>
    <property type="match status" value="1"/>
</dbReference>
<sequence>MNWNVAPTARDVTINGSRVFPESITHDAQGNLYNASTGGTIYRTRAGAGTAEPWVVPGPDNALKSLFGVMADNARRLLWTCNNPNIFAGERGVSSLLAFDLSSALQSARYDFPADGPAACNDIAIARDGAVWVSETSGGRIFVLRPHANELELFAKDEALVGIDGLAFSGDGTLYINNVRKNLFQRVERKADGSYAGLTDLTVPVQLGGPDGLRSLGGNRFIQGEGTSGRVAVLTVSGNSVTVTDVVTGLNGPVGVTVVGREAYVVEGKIGYLFDPKLKDQNPDPFVIRAFPLPVVK</sequence>
<dbReference type="RefSeq" id="WP_159794590.1">
    <property type="nucleotide sequence ID" value="NZ_WTYM01000039.1"/>
</dbReference>
<accession>A0A6I4SV80</accession>